<dbReference type="EMBL" id="RJVK01000006">
    <property type="protein sequence ID" value="ROR38708.1"/>
    <property type="molecule type" value="Genomic_DNA"/>
</dbReference>
<feature type="transmembrane region" description="Helical" evidence="1">
    <location>
        <begin position="82"/>
        <end position="106"/>
    </location>
</feature>
<keyword evidence="5" id="KW-1185">Reference proteome</keyword>
<dbReference type="EMBL" id="CP040940">
    <property type="protein sequence ID" value="QDD68195.1"/>
    <property type="molecule type" value="Genomic_DNA"/>
</dbReference>
<geneLocation type="plasmid" evidence="2 5">
    <name>unnamed1</name>
</geneLocation>
<proteinExistence type="predicted"/>
<reference evidence="3 4" key="1">
    <citation type="submission" date="2018-11" db="EMBL/GenBank/DDBJ databases">
        <title>Genomic Encyclopedia of Type Strains, Phase IV (KMG-IV): sequencing the most valuable type-strain genomes for metagenomic binning, comparative biology and taxonomic classification.</title>
        <authorList>
            <person name="Goeker M."/>
        </authorList>
    </citation>
    <scope>NUCLEOTIDE SEQUENCE [LARGE SCALE GENOMIC DNA]</scope>
    <source>
        <strain evidence="3 4">DSM 27783</strain>
    </source>
</reference>
<evidence type="ECO:0000313" key="3">
    <source>
        <dbReference type="EMBL" id="ROR38708.1"/>
    </source>
</evidence>
<keyword evidence="1" id="KW-0472">Membrane</keyword>
<evidence type="ECO:0000313" key="5">
    <source>
        <dbReference type="Proteomes" id="UP000298805"/>
    </source>
</evidence>
<feature type="transmembrane region" description="Helical" evidence="1">
    <location>
        <begin position="45"/>
        <end position="62"/>
    </location>
</feature>
<keyword evidence="1" id="KW-1133">Transmembrane helix</keyword>
<keyword evidence="2" id="KW-0614">Plasmid</keyword>
<organism evidence="3 4">
    <name type="scientific">Caminibacter pacificus</name>
    <dbReference type="NCBI Taxonomy" id="1424653"/>
    <lineage>
        <taxon>Bacteria</taxon>
        <taxon>Pseudomonadati</taxon>
        <taxon>Campylobacterota</taxon>
        <taxon>Epsilonproteobacteria</taxon>
        <taxon>Nautiliales</taxon>
        <taxon>Nautiliaceae</taxon>
        <taxon>Caminibacter</taxon>
    </lineage>
</organism>
<feature type="transmembrane region" description="Helical" evidence="1">
    <location>
        <begin position="6"/>
        <end position="25"/>
    </location>
</feature>
<dbReference type="Proteomes" id="UP000298805">
    <property type="component" value="Plasmid unnamed1"/>
</dbReference>
<sequence>MKIIVLFLINSFLLFITGKIIYILFFSDKLEYEESREKQKFKDMLYFLLFVFLTEIIFYYESIKNPKIAFLERILLTFIDEIILFFGFLSLLLIFYILFNLINIMFEIMKK</sequence>
<dbReference type="Proteomes" id="UP000272781">
    <property type="component" value="Unassembled WGS sequence"/>
</dbReference>
<protein>
    <submittedName>
        <fullName evidence="3">Uncharacterized protein</fullName>
    </submittedName>
</protein>
<evidence type="ECO:0000313" key="4">
    <source>
        <dbReference type="Proteomes" id="UP000272781"/>
    </source>
</evidence>
<dbReference type="RefSeq" id="WP_123353295.1">
    <property type="nucleotide sequence ID" value="NZ_CP040940.1"/>
</dbReference>
<dbReference type="AlphaFoldDB" id="A0AAJ4RB66"/>
<reference evidence="2 5" key="2">
    <citation type="submission" date="2019-06" db="EMBL/GenBank/DDBJ databases">
        <title>A comparative analysis of the Nautiliaceae.</title>
        <authorList>
            <person name="Grosche A."/>
            <person name="Smedile F."/>
            <person name="Vetriani C."/>
        </authorList>
    </citation>
    <scope>NUCLEOTIDE SEQUENCE [LARGE SCALE GENOMIC DNA]</scope>
    <source>
        <strain evidence="2 5">TB6</strain>
        <plasmid evidence="2 5">unnamed1</plasmid>
    </source>
</reference>
<evidence type="ECO:0000313" key="2">
    <source>
        <dbReference type="EMBL" id="QDD68195.1"/>
    </source>
</evidence>
<keyword evidence="1" id="KW-0812">Transmembrane</keyword>
<name>A0AAJ4RB66_9BACT</name>
<accession>A0AAJ4RB66</accession>
<gene>
    <name evidence="2" type="ORF">C6V80_10090</name>
    <name evidence="3" type="ORF">EDC58_1923</name>
</gene>
<evidence type="ECO:0000256" key="1">
    <source>
        <dbReference type="SAM" id="Phobius"/>
    </source>
</evidence>